<evidence type="ECO:0000256" key="3">
    <source>
        <dbReference type="ARBA" id="ARBA00022692"/>
    </source>
</evidence>
<dbReference type="EMBL" id="JMCB01000006">
    <property type="protein sequence ID" value="KFE67941.1"/>
    <property type="molecule type" value="Genomic_DNA"/>
</dbReference>
<gene>
    <name evidence="12" type="ORF">DB31_7178</name>
</gene>
<keyword evidence="6" id="KW-0560">Oxidoreductase</keyword>
<dbReference type="Proteomes" id="UP000028725">
    <property type="component" value="Unassembled WGS sequence"/>
</dbReference>
<dbReference type="InterPro" id="IPR015876">
    <property type="entry name" value="Acyl-CoA_DS"/>
</dbReference>
<keyword evidence="7" id="KW-0408">Iron</keyword>
<organism evidence="12 13">
    <name type="scientific">Hyalangium minutum</name>
    <dbReference type="NCBI Taxonomy" id="394096"/>
    <lineage>
        <taxon>Bacteria</taxon>
        <taxon>Pseudomonadati</taxon>
        <taxon>Myxococcota</taxon>
        <taxon>Myxococcia</taxon>
        <taxon>Myxococcales</taxon>
        <taxon>Cystobacterineae</taxon>
        <taxon>Archangiaceae</taxon>
        <taxon>Hyalangium</taxon>
    </lineage>
</organism>
<keyword evidence="13" id="KW-1185">Reference proteome</keyword>
<dbReference type="AlphaFoldDB" id="A0A085WJS8"/>
<accession>A0A085WJS8</accession>
<keyword evidence="3 10" id="KW-0812">Transmembrane</keyword>
<feature type="domain" description="Fatty acid desaturase" evidence="11">
    <location>
        <begin position="56"/>
        <end position="299"/>
    </location>
</feature>
<evidence type="ECO:0000256" key="8">
    <source>
        <dbReference type="ARBA" id="ARBA00023098"/>
    </source>
</evidence>
<evidence type="ECO:0000256" key="10">
    <source>
        <dbReference type="SAM" id="Phobius"/>
    </source>
</evidence>
<dbReference type="PATRIC" id="fig|394096.3.peg.3221"/>
<feature type="transmembrane region" description="Helical" evidence="10">
    <location>
        <begin position="25"/>
        <end position="47"/>
    </location>
</feature>
<sequence>MDAAAEIVTVGPPTTSDRLSLARKVFLFFMVEGLPLLGLLYGVWLFLHEGIRWLDVGLFVGMYVATMTGIELGFHRYFAHRTFETTRPIRALLLILGSMAGQGSTLLWSGLHRWHHAHTDIPGDIHSPTLGRQGWWQRVRGFFWSQFLWYLDSPAVVLFARFMNRHRADPEIALSSPEDTQEFRIVRTMPDLVRDAWLVRLNQRYGLWVLLGLALPAVLGGLLTGSWEGAWRGLVWGGFVRFALVQQASFAVNSVTHTLGTQPLACRDDSRNNGVMAVLTLGAGWHNNHHTFPGSAFTDFRWYQVDISGLMLRALEKLGLAWDVRRPSPESIAARKRP</sequence>
<protein>
    <submittedName>
        <fullName evidence="12">Fatty acid desaturase</fullName>
    </submittedName>
</protein>
<comment type="subcellular location">
    <subcellularLocation>
        <location evidence="1">Membrane</location>
        <topology evidence="1">Multi-pass membrane protein</topology>
    </subcellularLocation>
</comment>
<dbReference type="PANTHER" id="PTHR11351:SF3">
    <property type="entry name" value="BLL4393 PROTEIN"/>
    <property type="match status" value="1"/>
</dbReference>
<keyword evidence="9 10" id="KW-0472">Membrane</keyword>
<evidence type="ECO:0000313" key="13">
    <source>
        <dbReference type="Proteomes" id="UP000028725"/>
    </source>
</evidence>
<dbReference type="GO" id="GO:0016717">
    <property type="term" value="F:oxidoreductase activity, acting on paired donors, with oxidation of a pair of donors resulting in the reduction of molecular oxygen to two molecules of water"/>
    <property type="evidence" value="ECO:0007669"/>
    <property type="project" value="InterPro"/>
</dbReference>
<feature type="transmembrane region" description="Helical" evidence="10">
    <location>
        <begin position="91"/>
        <end position="111"/>
    </location>
</feature>
<keyword evidence="4" id="KW-0276">Fatty acid metabolism</keyword>
<dbReference type="GO" id="GO:0006631">
    <property type="term" value="P:fatty acid metabolic process"/>
    <property type="evidence" value="ECO:0007669"/>
    <property type="project" value="UniProtKB-KW"/>
</dbReference>
<feature type="transmembrane region" description="Helical" evidence="10">
    <location>
        <begin position="205"/>
        <end position="227"/>
    </location>
</feature>
<comment type="similarity">
    <text evidence="2">Belongs to the fatty acid desaturase type 2 family.</text>
</comment>
<evidence type="ECO:0000256" key="7">
    <source>
        <dbReference type="ARBA" id="ARBA00023004"/>
    </source>
</evidence>
<evidence type="ECO:0000256" key="4">
    <source>
        <dbReference type="ARBA" id="ARBA00022832"/>
    </source>
</evidence>
<dbReference type="InterPro" id="IPR005804">
    <property type="entry name" value="FA_desaturase_dom"/>
</dbReference>
<evidence type="ECO:0000259" key="11">
    <source>
        <dbReference type="Pfam" id="PF00487"/>
    </source>
</evidence>
<name>A0A085WJS8_9BACT</name>
<evidence type="ECO:0000256" key="1">
    <source>
        <dbReference type="ARBA" id="ARBA00004141"/>
    </source>
</evidence>
<reference evidence="12 13" key="1">
    <citation type="submission" date="2014-04" db="EMBL/GenBank/DDBJ databases">
        <title>Genome assembly of Hyalangium minutum DSM 14724.</title>
        <authorList>
            <person name="Sharma G."/>
            <person name="Subramanian S."/>
        </authorList>
    </citation>
    <scope>NUCLEOTIDE SEQUENCE [LARGE SCALE GENOMIC DNA]</scope>
    <source>
        <strain evidence="12 13">DSM 14724</strain>
    </source>
</reference>
<evidence type="ECO:0000256" key="2">
    <source>
        <dbReference type="ARBA" id="ARBA00008749"/>
    </source>
</evidence>
<keyword evidence="8" id="KW-0443">Lipid metabolism</keyword>
<dbReference type="PANTHER" id="PTHR11351">
    <property type="entry name" value="ACYL-COA DESATURASE"/>
    <property type="match status" value="1"/>
</dbReference>
<proteinExistence type="inferred from homology"/>
<dbReference type="GO" id="GO:0016020">
    <property type="term" value="C:membrane"/>
    <property type="evidence" value="ECO:0007669"/>
    <property type="project" value="UniProtKB-SubCell"/>
</dbReference>
<evidence type="ECO:0000256" key="6">
    <source>
        <dbReference type="ARBA" id="ARBA00023002"/>
    </source>
</evidence>
<feature type="transmembrane region" description="Helical" evidence="10">
    <location>
        <begin position="59"/>
        <end position="79"/>
    </location>
</feature>
<dbReference type="CDD" id="cd03505">
    <property type="entry name" value="Delta9-FADS-like"/>
    <property type="match status" value="1"/>
</dbReference>
<dbReference type="PRINTS" id="PR00075">
    <property type="entry name" value="FACDDSATRASE"/>
</dbReference>
<comment type="caution">
    <text evidence="12">The sequence shown here is derived from an EMBL/GenBank/DDBJ whole genome shotgun (WGS) entry which is preliminary data.</text>
</comment>
<feature type="transmembrane region" description="Helical" evidence="10">
    <location>
        <begin position="142"/>
        <end position="160"/>
    </location>
</feature>
<evidence type="ECO:0000256" key="5">
    <source>
        <dbReference type="ARBA" id="ARBA00022989"/>
    </source>
</evidence>
<evidence type="ECO:0000256" key="9">
    <source>
        <dbReference type="ARBA" id="ARBA00023136"/>
    </source>
</evidence>
<dbReference type="Pfam" id="PF00487">
    <property type="entry name" value="FA_desaturase"/>
    <property type="match status" value="1"/>
</dbReference>
<keyword evidence="5 10" id="KW-1133">Transmembrane helix</keyword>
<dbReference type="STRING" id="394096.DB31_7178"/>
<evidence type="ECO:0000313" key="12">
    <source>
        <dbReference type="EMBL" id="KFE67941.1"/>
    </source>
</evidence>